<sequence length="144" mass="15611">MSTYEDEGDDEGAGYEDVEETTEKTAETLLPQEPPKSAQQPVTVDCCCLLWSLIWLAVLVAFAWPLSVAMAALYGFVVPLITLIGLDDISDSMLQARTNCTKLLLSSVESHMVGCVGCFCVALECGYGNPLWICGTFHCSHRPG</sequence>
<evidence type="ECO:0000313" key="3">
    <source>
        <dbReference type="Proteomes" id="UP000826234"/>
    </source>
</evidence>
<organism evidence="2 3">
    <name type="scientific">Phrynosoma platyrhinos</name>
    <name type="common">Desert horned lizard</name>
    <dbReference type="NCBI Taxonomy" id="52577"/>
    <lineage>
        <taxon>Eukaryota</taxon>
        <taxon>Metazoa</taxon>
        <taxon>Chordata</taxon>
        <taxon>Craniata</taxon>
        <taxon>Vertebrata</taxon>
        <taxon>Euteleostomi</taxon>
        <taxon>Lepidosauria</taxon>
        <taxon>Squamata</taxon>
        <taxon>Bifurcata</taxon>
        <taxon>Unidentata</taxon>
        <taxon>Episquamata</taxon>
        <taxon>Toxicofera</taxon>
        <taxon>Iguania</taxon>
        <taxon>Phrynosomatidae</taxon>
        <taxon>Phrynosomatinae</taxon>
        <taxon>Phrynosoma</taxon>
    </lineage>
</organism>
<name>A0ABQ7STI7_PHRPL</name>
<proteinExistence type="predicted"/>
<gene>
    <name evidence="2" type="ORF">JD844_021166</name>
</gene>
<evidence type="ECO:0000313" key="2">
    <source>
        <dbReference type="EMBL" id="KAH0620567.1"/>
    </source>
</evidence>
<dbReference type="Proteomes" id="UP000826234">
    <property type="component" value="Unassembled WGS sequence"/>
</dbReference>
<comment type="caution">
    <text evidence="2">The sequence shown here is derived from an EMBL/GenBank/DDBJ whole genome shotgun (WGS) entry which is preliminary data.</text>
</comment>
<keyword evidence="3" id="KW-1185">Reference proteome</keyword>
<feature type="region of interest" description="Disordered" evidence="1">
    <location>
        <begin position="1"/>
        <end position="39"/>
    </location>
</feature>
<protein>
    <submittedName>
        <fullName evidence="2">Uncharacterized protein</fullName>
    </submittedName>
</protein>
<dbReference type="EMBL" id="JAIPUX010003289">
    <property type="protein sequence ID" value="KAH0620567.1"/>
    <property type="molecule type" value="Genomic_DNA"/>
</dbReference>
<reference evidence="2 3" key="1">
    <citation type="journal article" date="2022" name="Gigascience">
        <title>A chromosome-level genome assembly and annotation of the desert horned lizard, Phrynosoma platyrhinos, provides insight into chromosomal rearrangements among reptiles.</title>
        <authorList>
            <person name="Koochekian N."/>
            <person name="Ascanio A."/>
            <person name="Farleigh K."/>
            <person name="Card D.C."/>
            <person name="Schield D.R."/>
            <person name="Castoe T.A."/>
            <person name="Jezkova T."/>
        </authorList>
    </citation>
    <scope>NUCLEOTIDE SEQUENCE [LARGE SCALE GENOMIC DNA]</scope>
    <source>
        <strain evidence="2">NK-2021</strain>
    </source>
</reference>
<accession>A0ABQ7STI7</accession>
<feature type="compositionally biased region" description="Acidic residues" evidence="1">
    <location>
        <begin position="1"/>
        <end position="20"/>
    </location>
</feature>
<evidence type="ECO:0000256" key="1">
    <source>
        <dbReference type="SAM" id="MobiDB-lite"/>
    </source>
</evidence>